<dbReference type="AlphaFoldDB" id="A0EBX2"/>
<proteinExistence type="predicted"/>
<dbReference type="OMA" id="FRDSHSK"/>
<dbReference type="EMBL" id="CT868670">
    <property type="protein sequence ID" value="CAK92789.1"/>
    <property type="molecule type" value="Genomic_DNA"/>
</dbReference>
<dbReference type="GeneID" id="5045956"/>
<sequence length="200" mass="23612">MDCSNLEIDQISKVPLKFEMEFRDSHSKMRNIESSRSSFSKKEKRNRKFFLKRSVFFVSICKQTGKIELNLGSDFLHIEIMQGGHLPLNQYNIKDIRSESFLNDVDFKEQNVENSLRLASTQIKKQIDQMHKTQGHQAPFQCSQPNEQRLNENLKANFTNIFETLDWNLRDRINKVSAIEEAKKILQAQHQDIKNFLYQK</sequence>
<gene>
    <name evidence="1" type="ORF">GSPATT00025524001</name>
</gene>
<dbReference type="OrthoDB" id="301289at2759"/>
<dbReference type="HOGENOM" id="CLU_1345484_0_0_1"/>
<protein>
    <submittedName>
        <fullName evidence="1">Uncharacterized protein</fullName>
    </submittedName>
</protein>
<dbReference type="KEGG" id="ptm:GSPATT00025524001"/>
<organism evidence="1 2">
    <name type="scientific">Paramecium tetraurelia</name>
    <dbReference type="NCBI Taxonomy" id="5888"/>
    <lineage>
        <taxon>Eukaryota</taxon>
        <taxon>Sar</taxon>
        <taxon>Alveolata</taxon>
        <taxon>Ciliophora</taxon>
        <taxon>Intramacronucleata</taxon>
        <taxon>Oligohymenophorea</taxon>
        <taxon>Peniculida</taxon>
        <taxon>Parameciidae</taxon>
        <taxon>Paramecium</taxon>
    </lineage>
</organism>
<dbReference type="InParanoid" id="A0EBX2"/>
<dbReference type="RefSeq" id="XP_001460186.1">
    <property type="nucleotide sequence ID" value="XM_001460149.1"/>
</dbReference>
<keyword evidence="2" id="KW-1185">Reference proteome</keyword>
<evidence type="ECO:0000313" key="2">
    <source>
        <dbReference type="Proteomes" id="UP000000600"/>
    </source>
</evidence>
<name>A0EBX2_PARTE</name>
<accession>A0EBX2</accession>
<dbReference type="Proteomes" id="UP000000600">
    <property type="component" value="Unassembled WGS sequence"/>
</dbReference>
<evidence type="ECO:0000313" key="1">
    <source>
        <dbReference type="EMBL" id="CAK92789.1"/>
    </source>
</evidence>
<reference evidence="1 2" key="1">
    <citation type="journal article" date="2006" name="Nature">
        <title>Global trends of whole-genome duplications revealed by the ciliate Paramecium tetraurelia.</title>
        <authorList>
            <consortium name="Genoscope"/>
            <person name="Aury J.-M."/>
            <person name="Jaillon O."/>
            <person name="Duret L."/>
            <person name="Noel B."/>
            <person name="Jubin C."/>
            <person name="Porcel B.M."/>
            <person name="Segurens B."/>
            <person name="Daubin V."/>
            <person name="Anthouard V."/>
            <person name="Aiach N."/>
            <person name="Arnaiz O."/>
            <person name="Billaut A."/>
            <person name="Beisson J."/>
            <person name="Blanc I."/>
            <person name="Bouhouche K."/>
            <person name="Camara F."/>
            <person name="Duharcourt S."/>
            <person name="Guigo R."/>
            <person name="Gogendeau D."/>
            <person name="Katinka M."/>
            <person name="Keller A.-M."/>
            <person name="Kissmehl R."/>
            <person name="Klotz C."/>
            <person name="Koll F."/>
            <person name="Le Moue A."/>
            <person name="Lepere C."/>
            <person name="Malinsky S."/>
            <person name="Nowacki M."/>
            <person name="Nowak J.K."/>
            <person name="Plattner H."/>
            <person name="Poulain J."/>
            <person name="Ruiz F."/>
            <person name="Serrano V."/>
            <person name="Zagulski M."/>
            <person name="Dessen P."/>
            <person name="Betermier M."/>
            <person name="Weissenbach J."/>
            <person name="Scarpelli C."/>
            <person name="Schachter V."/>
            <person name="Sperling L."/>
            <person name="Meyer E."/>
            <person name="Cohen J."/>
            <person name="Wincker P."/>
        </authorList>
    </citation>
    <scope>NUCLEOTIDE SEQUENCE [LARGE SCALE GENOMIC DNA]</scope>
    <source>
        <strain evidence="1 2">Stock d4-2</strain>
    </source>
</reference>